<gene>
    <name evidence="3" type="primary">LOC140009924</name>
</gene>
<name>A0ABM4UYL1_COFAR</name>
<dbReference type="GeneID" id="140009924"/>
<dbReference type="CDD" id="cd01650">
    <property type="entry name" value="RT_nLTR_like"/>
    <property type="match status" value="1"/>
</dbReference>
<dbReference type="InterPro" id="IPR000477">
    <property type="entry name" value="RT_dom"/>
</dbReference>
<sequence length="697" mass="79971">MAGLRIEEIKKELESVKNSDCENRKKDIAELKHQLKVAYSEEENFWSQKARINWLREGDKNTKYFHAHVKGRRSNNRIRKLQREDGSWTENEEEVVSEISDYFRKLFTSGDKRDMLKSVLDICISNTQSTFIPDRQILDNVIIAHEYMHYLKNKRQGLDGYMAIKLDMAKAYDRVEWHFLQAAMQKMGFCSQWINWITECMHSVTYSFNCNGETKGYISPGRGIRQGDPLSPYLFLICSEGFSSLLRRAEGRNELKGLKISRQGPIITHLFFADDSLIFCKASTQQGKEIMKILKTYEEASGQLINLDKSAVFFSKNIPLEQRREVCCALGGMGEMAQGKYLGLPMVITRTKNQVFGFIRENIRRKLQCWKNKLLSSAGKEVMLKAVSMAMPTYAMSCFKLPRKLCKDITASMANYWWGETNGKSKLHWLSWKKLALDKTDGGLGFKDIEAFNKALLGKQFWRILTKPNLLLSKQGLLGVRSFIEKGVIKRIGNGRSTNIWEHKWIPGTPTGKPTTPRQGNNSLRIVQELISLKCWNRNTIFSMFNQFDAERILSIPISLVGREDSYFWQHNGEGCYSVKSGYNFLMKERDSAVKVNTETAGPSIREGRALPVREAIFRRTGMGDPVCRACGKCQETVEHLLLSCPSTLDIWKVAPIQWDGVSDQQGDFKRWWCKISEAKLRPEGAQHIGLTANILW</sequence>
<evidence type="ECO:0000313" key="2">
    <source>
        <dbReference type="Proteomes" id="UP001652660"/>
    </source>
</evidence>
<protein>
    <recommendedName>
        <fullName evidence="1">Reverse transcriptase domain-containing protein</fullName>
    </recommendedName>
</protein>
<dbReference type="InterPro" id="IPR043502">
    <property type="entry name" value="DNA/RNA_pol_sf"/>
</dbReference>
<dbReference type="SUPFAM" id="SSF56672">
    <property type="entry name" value="DNA/RNA polymerases"/>
    <property type="match status" value="1"/>
</dbReference>
<feature type="domain" description="Reverse transcriptase" evidence="1">
    <location>
        <begin position="62"/>
        <end position="346"/>
    </location>
</feature>
<keyword evidence="2" id="KW-1185">Reference proteome</keyword>
<dbReference type="RefSeq" id="XP_071912367.1">
    <property type="nucleotide sequence ID" value="XM_072056266.1"/>
</dbReference>
<reference evidence="3" key="1">
    <citation type="submission" date="2025-08" db="UniProtKB">
        <authorList>
            <consortium name="RefSeq"/>
        </authorList>
    </citation>
    <scope>IDENTIFICATION</scope>
    <source>
        <tissue evidence="3">Leaves</tissue>
    </source>
</reference>
<dbReference type="PROSITE" id="PS50878">
    <property type="entry name" value="RT_POL"/>
    <property type="match status" value="1"/>
</dbReference>
<dbReference type="PANTHER" id="PTHR33116">
    <property type="entry name" value="REVERSE TRANSCRIPTASE ZINC-BINDING DOMAIN-CONTAINING PROTEIN-RELATED-RELATED"/>
    <property type="match status" value="1"/>
</dbReference>
<dbReference type="PANTHER" id="PTHR33116:SF86">
    <property type="entry name" value="REVERSE TRANSCRIPTASE DOMAIN-CONTAINING PROTEIN"/>
    <property type="match status" value="1"/>
</dbReference>
<dbReference type="Proteomes" id="UP001652660">
    <property type="component" value="Chromosome 6e"/>
</dbReference>
<organism evidence="2 3">
    <name type="scientific">Coffea arabica</name>
    <name type="common">Arabian coffee</name>
    <dbReference type="NCBI Taxonomy" id="13443"/>
    <lineage>
        <taxon>Eukaryota</taxon>
        <taxon>Viridiplantae</taxon>
        <taxon>Streptophyta</taxon>
        <taxon>Embryophyta</taxon>
        <taxon>Tracheophyta</taxon>
        <taxon>Spermatophyta</taxon>
        <taxon>Magnoliopsida</taxon>
        <taxon>eudicotyledons</taxon>
        <taxon>Gunneridae</taxon>
        <taxon>Pentapetalae</taxon>
        <taxon>asterids</taxon>
        <taxon>lamiids</taxon>
        <taxon>Gentianales</taxon>
        <taxon>Rubiaceae</taxon>
        <taxon>Ixoroideae</taxon>
        <taxon>Gardenieae complex</taxon>
        <taxon>Bertiereae - Coffeeae clade</taxon>
        <taxon>Coffeeae</taxon>
        <taxon>Coffea</taxon>
    </lineage>
</organism>
<proteinExistence type="predicted"/>
<evidence type="ECO:0000313" key="3">
    <source>
        <dbReference type="RefSeq" id="XP_071912367.1"/>
    </source>
</evidence>
<dbReference type="Pfam" id="PF00078">
    <property type="entry name" value="RVT_1"/>
    <property type="match status" value="1"/>
</dbReference>
<evidence type="ECO:0000259" key="1">
    <source>
        <dbReference type="PROSITE" id="PS50878"/>
    </source>
</evidence>
<accession>A0ABM4UYL1</accession>